<keyword evidence="2" id="KW-1185">Reference proteome</keyword>
<evidence type="ECO:0000313" key="2">
    <source>
        <dbReference type="Proteomes" id="UP000664218"/>
    </source>
</evidence>
<organism evidence="1 2">
    <name type="scientific">Proteiniclasticum aestuarii</name>
    <dbReference type="NCBI Taxonomy" id="2817862"/>
    <lineage>
        <taxon>Bacteria</taxon>
        <taxon>Bacillati</taxon>
        <taxon>Bacillota</taxon>
        <taxon>Clostridia</taxon>
        <taxon>Eubacteriales</taxon>
        <taxon>Clostridiaceae</taxon>
        <taxon>Proteiniclasticum</taxon>
    </lineage>
</organism>
<sequence>MYPNNEQKILLAKPSALKKIGDVSWAKFKDQMGYKADWYGKTPYLRYAS</sequence>
<dbReference type="AlphaFoldDB" id="A0A939KFR9"/>
<dbReference type="EMBL" id="JAFNJU010000001">
    <property type="protein sequence ID" value="MBO1263564.1"/>
    <property type="molecule type" value="Genomic_DNA"/>
</dbReference>
<gene>
    <name evidence="1" type="ORF">J3A84_00730</name>
</gene>
<protein>
    <submittedName>
        <fullName evidence="1">Uncharacterized protein</fullName>
    </submittedName>
</protein>
<name>A0A939KFR9_9CLOT</name>
<reference evidence="1" key="1">
    <citation type="submission" date="2021-03" db="EMBL/GenBank/DDBJ databases">
        <title>Proteiniclasticum marinus sp. nov., isolated from tidal flat sediment.</title>
        <authorList>
            <person name="Namirimu T."/>
            <person name="Yang J.-A."/>
            <person name="Yang S.-H."/>
            <person name="Kim Y.-J."/>
            <person name="Kwon K.K."/>
        </authorList>
    </citation>
    <scope>NUCLEOTIDE SEQUENCE</scope>
    <source>
        <strain evidence="1">SCR006</strain>
    </source>
</reference>
<proteinExistence type="predicted"/>
<comment type="caution">
    <text evidence="1">The sequence shown here is derived from an EMBL/GenBank/DDBJ whole genome shotgun (WGS) entry which is preliminary data.</text>
</comment>
<dbReference type="Proteomes" id="UP000664218">
    <property type="component" value="Unassembled WGS sequence"/>
</dbReference>
<evidence type="ECO:0000313" key="1">
    <source>
        <dbReference type="EMBL" id="MBO1263564.1"/>
    </source>
</evidence>
<accession>A0A939KFR9</accession>